<keyword evidence="3" id="KW-1185">Reference proteome</keyword>
<accession>A0A812LZ94</accession>
<dbReference type="OrthoDB" id="443991at2759"/>
<organism evidence="2 3">
    <name type="scientific">Symbiodinium natans</name>
    <dbReference type="NCBI Taxonomy" id="878477"/>
    <lineage>
        <taxon>Eukaryota</taxon>
        <taxon>Sar</taxon>
        <taxon>Alveolata</taxon>
        <taxon>Dinophyceae</taxon>
        <taxon>Suessiales</taxon>
        <taxon>Symbiodiniaceae</taxon>
        <taxon>Symbiodinium</taxon>
    </lineage>
</organism>
<dbReference type="Pfam" id="PF12796">
    <property type="entry name" value="Ank_2"/>
    <property type="match status" value="1"/>
</dbReference>
<gene>
    <name evidence="2" type="ORF">SNAT2548_LOCUS12868</name>
</gene>
<dbReference type="InterPro" id="IPR036770">
    <property type="entry name" value="Ankyrin_rpt-contain_sf"/>
</dbReference>
<feature type="repeat" description="ANK" evidence="1">
    <location>
        <begin position="677"/>
        <end position="709"/>
    </location>
</feature>
<dbReference type="AlphaFoldDB" id="A0A812LZ94"/>
<dbReference type="SMART" id="SM00248">
    <property type="entry name" value="ANK"/>
    <property type="match status" value="2"/>
</dbReference>
<dbReference type="Proteomes" id="UP000604046">
    <property type="component" value="Unassembled WGS sequence"/>
</dbReference>
<name>A0A812LZ94_9DINO</name>
<dbReference type="PROSITE" id="PS50088">
    <property type="entry name" value="ANK_REPEAT"/>
    <property type="match status" value="1"/>
</dbReference>
<dbReference type="SUPFAM" id="SSF48403">
    <property type="entry name" value="Ankyrin repeat"/>
    <property type="match status" value="1"/>
</dbReference>
<dbReference type="Gene3D" id="1.25.40.20">
    <property type="entry name" value="Ankyrin repeat-containing domain"/>
    <property type="match status" value="1"/>
</dbReference>
<evidence type="ECO:0000313" key="3">
    <source>
        <dbReference type="Proteomes" id="UP000604046"/>
    </source>
</evidence>
<dbReference type="PROSITE" id="PS50297">
    <property type="entry name" value="ANK_REP_REGION"/>
    <property type="match status" value="1"/>
</dbReference>
<dbReference type="InterPro" id="IPR002110">
    <property type="entry name" value="Ankyrin_rpt"/>
</dbReference>
<proteinExistence type="predicted"/>
<evidence type="ECO:0000313" key="2">
    <source>
        <dbReference type="EMBL" id="CAE7254436.1"/>
    </source>
</evidence>
<reference evidence="2" key="1">
    <citation type="submission" date="2021-02" db="EMBL/GenBank/DDBJ databases">
        <authorList>
            <person name="Dougan E. K."/>
            <person name="Rhodes N."/>
            <person name="Thang M."/>
            <person name="Chan C."/>
        </authorList>
    </citation>
    <scope>NUCLEOTIDE SEQUENCE</scope>
</reference>
<comment type="caution">
    <text evidence="2">The sequence shown here is derived from an EMBL/GenBank/DDBJ whole genome shotgun (WGS) entry which is preliminary data.</text>
</comment>
<protein>
    <submittedName>
        <fullName evidence="2">Uncharacterized protein</fullName>
    </submittedName>
</protein>
<evidence type="ECO:0000256" key="1">
    <source>
        <dbReference type="PROSITE-ProRule" id="PRU00023"/>
    </source>
</evidence>
<dbReference type="EMBL" id="CAJNDS010001291">
    <property type="protein sequence ID" value="CAE7254436.1"/>
    <property type="molecule type" value="Genomic_DNA"/>
</dbReference>
<keyword evidence="1" id="KW-0040">ANK repeat</keyword>
<sequence length="745" mass="83277">MPVPWSSKRHRSYIAHIADRALTVKKLNDLRTFLKRLCKARILHRPGTQDHLTWHTINLYDVTDAVIKPVIYFREQEHKVSRGQEAIPFWKSVLCSSSVGPASPASVRTPTGFKGFSWAELVNAAPLRPQIMVSHWWGGRFSDFMSAIDNVVDDRSLSINATIWTCTFANNQFGENLGDSIMETPFVRAIEFAEVTILMVDRDAGSLRRSWCCLELHYTIKLERNFELYTSAGLVGSSAVSSGPLVDAVSAWDVRDSQASEMAYRRQILNFIAGEPEKHGLLTVDGTADGKLVLIDGRPQLDEGQDRFREEQALLTNHRKAFEDLNMDVRVSVIGRIGLTKKPKGCLLPDLFQRGMSLGQLRTFARKAKAVLGRSLPDVPWENMPVWQLCQHFIVPETAKRNCSYAELVVDGPQLPDFFVDYHFNMYFADVMSSIEWFAEAMKLKDSIIFFFSLLAFNQEPEVLSSDMRRCYFVEGQLSLDQAQLECQGVLLTTGDHVVECSTGQIQPWNMSRAWRCYTIECASRLGQDIYVGCPTGVMACTRLFPNGHSKVGSMSRHVAQAMFDVDIGNSVCAREPDRRSILAFIQEGSGDGKGIERLQRRIQRWAAFHLVSELAASDQDLDKLSEVCSLRGFSVNAELAKGILGESTLHDAVAAGSYATVWRLLEWFTPDPTDEMHETPLHYAALAGDSRMVQLLLEARADPYMESVFGETPLNVARDGAAAFLGYDSSAVAPLIEAAELCAT</sequence>